<evidence type="ECO:0000313" key="10">
    <source>
        <dbReference type="EMBL" id="MBB5790973.1"/>
    </source>
</evidence>
<evidence type="ECO:0000256" key="8">
    <source>
        <dbReference type="SAM" id="MobiDB-lite"/>
    </source>
</evidence>
<evidence type="ECO:0000256" key="3">
    <source>
        <dbReference type="ARBA" id="ARBA00022475"/>
    </source>
</evidence>
<feature type="transmembrane region" description="Helical" evidence="7">
    <location>
        <begin position="324"/>
        <end position="353"/>
    </location>
</feature>
<comment type="subcellular location">
    <subcellularLocation>
        <location evidence="1 7">Cell membrane</location>
        <topology evidence="1 7">Multi-pass membrane protein</topology>
    </subcellularLocation>
</comment>
<gene>
    <name evidence="10" type="ORF">HD601_005548</name>
</gene>
<evidence type="ECO:0000256" key="7">
    <source>
        <dbReference type="RuleBase" id="RU363032"/>
    </source>
</evidence>
<dbReference type="PANTHER" id="PTHR30193">
    <property type="entry name" value="ABC TRANSPORTER PERMEASE PROTEIN"/>
    <property type="match status" value="1"/>
</dbReference>
<keyword evidence="6 7" id="KW-0472">Membrane</keyword>
<keyword evidence="5 7" id="KW-1133">Transmembrane helix</keyword>
<dbReference type="CDD" id="cd06261">
    <property type="entry name" value="TM_PBP2"/>
    <property type="match status" value="1"/>
</dbReference>
<keyword evidence="11" id="KW-1185">Reference proteome</keyword>
<evidence type="ECO:0000256" key="2">
    <source>
        <dbReference type="ARBA" id="ARBA00022448"/>
    </source>
</evidence>
<dbReference type="Gene3D" id="1.10.3720.10">
    <property type="entry name" value="MetI-like"/>
    <property type="match status" value="1"/>
</dbReference>
<feature type="domain" description="ABC transmembrane type-1" evidence="9">
    <location>
        <begin position="136"/>
        <end position="350"/>
    </location>
</feature>
<dbReference type="Pfam" id="PF00528">
    <property type="entry name" value="BPD_transp_1"/>
    <property type="match status" value="1"/>
</dbReference>
<evidence type="ECO:0000256" key="4">
    <source>
        <dbReference type="ARBA" id="ARBA00022692"/>
    </source>
</evidence>
<dbReference type="GO" id="GO:0055085">
    <property type="term" value="P:transmembrane transport"/>
    <property type="evidence" value="ECO:0007669"/>
    <property type="project" value="InterPro"/>
</dbReference>
<comment type="similarity">
    <text evidence="7">Belongs to the binding-protein-dependent transport system permease family.</text>
</comment>
<feature type="transmembrane region" description="Helical" evidence="7">
    <location>
        <begin position="70"/>
        <end position="96"/>
    </location>
</feature>
<sequence>MTEARTSEARPAGGIPSAGAPATPGGPRTDAGRRSGVGNGGDGRRGSGSWVARRLRGPDGRWSWARITPYLLILPAILLELLIHVVPMGVGIWMSFIRLTQFFITNWGAAPFAGFGNYAVALDFDNPLGRQLLQSFGITLVFTILVVGISFVFGMSASLVLQKYMRGRGALRTLFLVPYALPAYAGIITWKFILQRDNGLLNEFLVNTLGVVDNPPFWLIGGNAFLSVVIVSIWQQWPFAFLMTMAGMQAIPDDVYQAASIDGAGIWQQTRYITLGMMRPVNSVLLLLLFLWTFREFNTPFVLFGDVPPDSANLLTVHIYTNSFIQWNFGLGSAMSVLLMLFLVVVAGVWALWNRKVRRDA</sequence>
<evidence type="ECO:0000256" key="5">
    <source>
        <dbReference type="ARBA" id="ARBA00022989"/>
    </source>
</evidence>
<feature type="region of interest" description="Disordered" evidence="8">
    <location>
        <begin position="1"/>
        <end position="50"/>
    </location>
</feature>
<accession>A0A7W9GWD5</accession>
<evidence type="ECO:0000259" key="9">
    <source>
        <dbReference type="PROSITE" id="PS50928"/>
    </source>
</evidence>
<dbReference type="GO" id="GO:0005886">
    <property type="term" value="C:plasma membrane"/>
    <property type="evidence" value="ECO:0007669"/>
    <property type="project" value="UniProtKB-SubCell"/>
</dbReference>
<proteinExistence type="inferred from homology"/>
<evidence type="ECO:0000256" key="6">
    <source>
        <dbReference type="ARBA" id="ARBA00023136"/>
    </source>
</evidence>
<evidence type="ECO:0000256" key="1">
    <source>
        <dbReference type="ARBA" id="ARBA00004651"/>
    </source>
</evidence>
<protein>
    <submittedName>
        <fullName evidence="10">Multiple sugar transport system permease protein</fullName>
    </submittedName>
</protein>
<evidence type="ECO:0000313" key="11">
    <source>
        <dbReference type="Proteomes" id="UP000542813"/>
    </source>
</evidence>
<feature type="transmembrane region" description="Helical" evidence="7">
    <location>
        <begin position="173"/>
        <end position="193"/>
    </location>
</feature>
<organism evidence="10 11">
    <name type="scientific">Jiangella mangrovi</name>
    <dbReference type="NCBI Taxonomy" id="1524084"/>
    <lineage>
        <taxon>Bacteria</taxon>
        <taxon>Bacillati</taxon>
        <taxon>Actinomycetota</taxon>
        <taxon>Actinomycetes</taxon>
        <taxon>Jiangellales</taxon>
        <taxon>Jiangellaceae</taxon>
        <taxon>Jiangella</taxon>
    </lineage>
</organism>
<dbReference type="AlphaFoldDB" id="A0A7W9GWD5"/>
<feature type="compositionally biased region" description="Low complexity" evidence="8">
    <location>
        <begin position="9"/>
        <end position="29"/>
    </location>
</feature>
<keyword evidence="3" id="KW-1003">Cell membrane</keyword>
<dbReference type="SUPFAM" id="SSF161098">
    <property type="entry name" value="MetI-like"/>
    <property type="match status" value="1"/>
</dbReference>
<dbReference type="PROSITE" id="PS50928">
    <property type="entry name" value="ABC_TM1"/>
    <property type="match status" value="1"/>
</dbReference>
<dbReference type="InterPro" id="IPR035906">
    <property type="entry name" value="MetI-like_sf"/>
</dbReference>
<keyword evidence="2 7" id="KW-0813">Transport</keyword>
<keyword evidence="4 7" id="KW-0812">Transmembrane</keyword>
<keyword evidence="10" id="KW-0762">Sugar transport</keyword>
<feature type="transmembrane region" description="Helical" evidence="7">
    <location>
        <begin position="136"/>
        <end position="161"/>
    </location>
</feature>
<feature type="transmembrane region" description="Helical" evidence="7">
    <location>
        <begin position="217"/>
        <end position="234"/>
    </location>
</feature>
<comment type="caution">
    <text evidence="10">The sequence shown here is derived from an EMBL/GenBank/DDBJ whole genome shotgun (WGS) entry which is preliminary data.</text>
</comment>
<dbReference type="Proteomes" id="UP000542813">
    <property type="component" value="Unassembled WGS sequence"/>
</dbReference>
<name>A0A7W9GWD5_9ACTN</name>
<dbReference type="InterPro" id="IPR051393">
    <property type="entry name" value="ABC_transporter_permease"/>
</dbReference>
<dbReference type="PANTHER" id="PTHR30193:SF37">
    <property type="entry name" value="INNER MEMBRANE ABC TRANSPORTER PERMEASE PROTEIN YCJO"/>
    <property type="match status" value="1"/>
</dbReference>
<reference evidence="10 11" key="1">
    <citation type="submission" date="2020-08" db="EMBL/GenBank/DDBJ databases">
        <title>Sequencing the genomes of 1000 actinobacteria strains.</title>
        <authorList>
            <person name="Klenk H.-P."/>
        </authorList>
    </citation>
    <scope>NUCLEOTIDE SEQUENCE [LARGE SCALE GENOMIC DNA]</scope>
    <source>
        <strain evidence="10 11">DSM 102122</strain>
    </source>
</reference>
<dbReference type="InterPro" id="IPR000515">
    <property type="entry name" value="MetI-like"/>
</dbReference>
<dbReference type="EMBL" id="JACHMM010000001">
    <property type="protein sequence ID" value="MBB5790973.1"/>
    <property type="molecule type" value="Genomic_DNA"/>
</dbReference>